<dbReference type="Proteomes" id="UP000294688">
    <property type="component" value="Segment"/>
</dbReference>
<reference evidence="2 3" key="1">
    <citation type="submission" date="2019-02" db="EMBL/GenBank/DDBJ databases">
        <authorList>
            <person name="Borges K.M."/>
            <person name="Daniels K.G."/>
            <person name="Guerrette L.R."/>
            <person name="Hannigan S.R."/>
            <person name="Hodsdon B.M."/>
            <person name="Krystek B.N."/>
            <person name="Paluszek M.C."/>
            <person name="Pettit J.E."/>
            <person name="Riccardi S.G."/>
            <person name="Rossignol A."/>
            <person name="Verrell S.C."/>
            <person name="Divens A.M."/>
            <person name="Garlena R.A."/>
            <person name="Russell D.A."/>
            <person name="Pope W.H."/>
            <person name="Jacobs-Sera D."/>
            <person name="Hatfull G.F."/>
        </authorList>
    </citation>
    <scope>NUCLEOTIDE SEQUENCE [LARGE SCALE GENOMIC DNA]</scope>
</reference>
<gene>
    <name evidence="2" type="primary">33</name>
    <name evidence="2" type="ORF">SEA_REFUGE_33</name>
</gene>
<dbReference type="EMBL" id="MK494113">
    <property type="protein sequence ID" value="QBP31053.1"/>
    <property type="molecule type" value="Genomic_DNA"/>
</dbReference>
<keyword evidence="1" id="KW-1133">Transmembrane helix</keyword>
<evidence type="ECO:0000313" key="3">
    <source>
        <dbReference type="Proteomes" id="UP000294688"/>
    </source>
</evidence>
<proteinExistence type="predicted"/>
<accession>A0A482JBT0</accession>
<feature type="transmembrane region" description="Helical" evidence="1">
    <location>
        <begin position="52"/>
        <end position="75"/>
    </location>
</feature>
<dbReference type="KEGG" id="vg:64871349"/>
<name>A0A482JBT0_9CAUD</name>
<keyword evidence="1" id="KW-0472">Membrane</keyword>
<feature type="transmembrane region" description="Helical" evidence="1">
    <location>
        <begin position="12"/>
        <end position="32"/>
    </location>
</feature>
<organism evidence="2 3">
    <name type="scientific">Mycobacterium phage Refuge</name>
    <dbReference type="NCBI Taxonomy" id="2517967"/>
    <lineage>
        <taxon>Viruses</taxon>
        <taxon>Duplodnaviria</taxon>
        <taxon>Heunggongvirae</taxon>
        <taxon>Uroviricota</taxon>
        <taxon>Caudoviricetes</taxon>
        <taxon>Refugevirus</taxon>
        <taxon>Refugevirus refuge</taxon>
    </lineage>
</organism>
<dbReference type="GeneID" id="64871349"/>
<evidence type="ECO:0000256" key="1">
    <source>
        <dbReference type="SAM" id="Phobius"/>
    </source>
</evidence>
<keyword evidence="1" id="KW-0812">Transmembrane</keyword>
<keyword evidence="3" id="KW-1185">Reference proteome</keyword>
<sequence length="141" mass="15087">MTYRYAPQYGVKILQLVVLVEALIRGLAYVLTPQVSLLVATDITESAPVYTWGAAFLFFSVLGLFGEALMSGANVAPGGTPRAWPSFIAHAGLMILYATLTLAYANAVFNGQDNLASAPAAVAAFAYVHWMFARKRSGHVS</sequence>
<dbReference type="RefSeq" id="YP_010061730.1">
    <property type="nucleotide sequence ID" value="NC_054786.1"/>
</dbReference>
<feature type="transmembrane region" description="Helical" evidence="1">
    <location>
        <begin position="115"/>
        <end position="133"/>
    </location>
</feature>
<evidence type="ECO:0000313" key="2">
    <source>
        <dbReference type="EMBL" id="QBP31053.1"/>
    </source>
</evidence>
<protein>
    <submittedName>
        <fullName evidence="2">Membrane protein</fullName>
    </submittedName>
</protein>
<feature type="transmembrane region" description="Helical" evidence="1">
    <location>
        <begin position="87"/>
        <end position="109"/>
    </location>
</feature>